<dbReference type="Gene3D" id="1.50.10.20">
    <property type="match status" value="1"/>
</dbReference>
<dbReference type="AlphaFoldDB" id="A0A939NF12"/>
<dbReference type="EMBL" id="JAGETQ010000104">
    <property type="protein sequence ID" value="MBO1916425.1"/>
    <property type="molecule type" value="Genomic_DNA"/>
</dbReference>
<dbReference type="Proteomes" id="UP000664477">
    <property type="component" value="Unassembled WGS sequence"/>
</dbReference>
<dbReference type="PANTHER" id="PTHR40094">
    <property type="entry name" value="ALPHA-2-MACROGLOBULIN HOMOLOG"/>
    <property type="match status" value="1"/>
</dbReference>
<dbReference type="SUPFAM" id="SSF48239">
    <property type="entry name" value="Terpenoid cyclases/Protein prenyltransferases"/>
    <property type="match status" value="1"/>
</dbReference>
<dbReference type="InterPro" id="IPR047565">
    <property type="entry name" value="Alpha-macroglob_thiol-ester_cl"/>
</dbReference>
<dbReference type="InterPro" id="IPR008930">
    <property type="entry name" value="Terpenoid_cyclase/PrenylTrfase"/>
</dbReference>
<evidence type="ECO:0000313" key="2">
    <source>
        <dbReference type="Proteomes" id="UP000664477"/>
    </source>
</evidence>
<dbReference type="SMART" id="SM01419">
    <property type="entry name" value="Thiol-ester_cl"/>
    <property type="match status" value="1"/>
</dbReference>
<dbReference type="PANTHER" id="PTHR40094:SF1">
    <property type="entry name" value="UBIQUITIN DOMAIN-CONTAINING PROTEIN"/>
    <property type="match status" value="1"/>
</dbReference>
<organism evidence="1 2">
    <name type="scientific">Providencia rettgeri</name>
    <dbReference type="NCBI Taxonomy" id="587"/>
    <lineage>
        <taxon>Bacteria</taxon>
        <taxon>Pseudomonadati</taxon>
        <taxon>Pseudomonadota</taxon>
        <taxon>Gammaproteobacteria</taxon>
        <taxon>Enterobacterales</taxon>
        <taxon>Morganellaceae</taxon>
        <taxon>Providencia</taxon>
    </lineage>
</organism>
<proteinExistence type="predicted"/>
<sequence length="130" mass="14277">MTINGVKIQGEANKDYSNSWKVGGSSGTTSRNCFFATAIEPGTSWALPTNQIAGLQPDTLEGQVLLTSRPPLDVSRYIRELFAYPYGCLEQTISGLYPSLFSTQAELNKIGIKTQTDADRHKAIEVFRIC</sequence>
<gene>
    <name evidence="1" type="ORF">J4727_15240</name>
</gene>
<comment type="caution">
    <text evidence="1">The sequence shown here is derived from an EMBL/GenBank/DDBJ whole genome shotgun (WGS) entry which is preliminary data.</text>
</comment>
<protein>
    <submittedName>
        <fullName evidence="1">Uncharacterized protein</fullName>
    </submittedName>
</protein>
<name>A0A939NF12_PRORE</name>
<accession>A0A939NF12</accession>
<dbReference type="GO" id="GO:0004866">
    <property type="term" value="F:endopeptidase inhibitor activity"/>
    <property type="evidence" value="ECO:0007669"/>
    <property type="project" value="TreeGrafter"/>
</dbReference>
<reference evidence="1" key="1">
    <citation type="submission" date="2021-03" db="EMBL/GenBank/DDBJ databases">
        <title>Molecular epidemiology and mechanisms of colistin and carbapenem resistance in Enterobacteriaceae from clinical isolates, the environment and porcine samples in Pretoria, South Africa.</title>
        <authorList>
            <person name="Bogoshi D."/>
            <person name="Mbelle N.M."/>
            <person name="Naidoo V."/>
            <person name="Osei Sekyere J."/>
        </authorList>
    </citation>
    <scope>NUCLEOTIDE SEQUENCE</scope>
    <source>
        <strain evidence="1">C052</strain>
    </source>
</reference>
<dbReference type="InterPro" id="IPR051802">
    <property type="entry name" value="YfhM-like"/>
</dbReference>
<evidence type="ECO:0000313" key="1">
    <source>
        <dbReference type="EMBL" id="MBO1916425.1"/>
    </source>
</evidence>